<dbReference type="GO" id="GO:0006304">
    <property type="term" value="P:DNA modification"/>
    <property type="evidence" value="ECO:0007669"/>
    <property type="project" value="InterPro"/>
</dbReference>
<organism evidence="7">
    <name type="scientific">Pseudarthrobacter sulfonivorans</name>
    <dbReference type="NCBI Taxonomy" id="121292"/>
    <lineage>
        <taxon>Bacteria</taxon>
        <taxon>Bacillati</taxon>
        <taxon>Actinomycetota</taxon>
        <taxon>Actinomycetes</taxon>
        <taxon>Micrococcales</taxon>
        <taxon>Micrococcaceae</taxon>
        <taxon>Pseudarthrobacter</taxon>
    </lineage>
</organism>
<evidence type="ECO:0000256" key="1">
    <source>
        <dbReference type="ARBA" id="ARBA00011900"/>
    </source>
</evidence>
<accession>A0A0U3PEH7</accession>
<dbReference type="InterPro" id="IPR050953">
    <property type="entry name" value="N4_N6_ade-DNA_methylase"/>
</dbReference>
<keyword evidence="3" id="KW-0808">Transferase</keyword>
<dbReference type="InterPro" id="IPR011639">
    <property type="entry name" value="MethylTrfase_TaqI-like_dom"/>
</dbReference>
<evidence type="ECO:0000313" key="7">
    <source>
        <dbReference type="EMBL" id="ALV40632.1"/>
    </source>
</evidence>
<evidence type="ECO:0000259" key="6">
    <source>
        <dbReference type="Pfam" id="PF07669"/>
    </source>
</evidence>
<feature type="domain" description="Type II methyltransferase M.TaqI-like" evidence="6">
    <location>
        <begin position="330"/>
        <end position="546"/>
    </location>
</feature>
<comment type="catalytic activity">
    <reaction evidence="5">
        <text>a 2'-deoxyadenosine in DNA + S-adenosyl-L-methionine = an N(6)-methyl-2'-deoxyadenosine in DNA + S-adenosyl-L-homocysteine + H(+)</text>
        <dbReference type="Rhea" id="RHEA:15197"/>
        <dbReference type="Rhea" id="RHEA-COMP:12418"/>
        <dbReference type="Rhea" id="RHEA-COMP:12419"/>
        <dbReference type="ChEBI" id="CHEBI:15378"/>
        <dbReference type="ChEBI" id="CHEBI:57856"/>
        <dbReference type="ChEBI" id="CHEBI:59789"/>
        <dbReference type="ChEBI" id="CHEBI:90615"/>
        <dbReference type="ChEBI" id="CHEBI:90616"/>
        <dbReference type="EC" id="2.1.1.72"/>
    </reaction>
</comment>
<gene>
    <name evidence="7" type="ORF">AU252_05155</name>
</gene>
<dbReference type="GO" id="GO:0032259">
    <property type="term" value="P:methylation"/>
    <property type="evidence" value="ECO:0007669"/>
    <property type="project" value="UniProtKB-KW"/>
</dbReference>
<dbReference type="InterPro" id="IPR047939">
    <property type="entry name" value="BREX_1_PglX"/>
</dbReference>
<evidence type="ECO:0000256" key="3">
    <source>
        <dbReference type="ARBA" id="ARBA00022679"/>
    </source>
</evidence>
<keyword evidence="4" id="KW-0949">S-adenosyl-L-methionine</keyword>
<dbReference type="PANTHER" id="PTHR33841">
    <property type="entry name" value="DNA METHYLTRANSFERASE YEEA-RELATED"/>
    <property type="match status" value="1"/>
</dbReference>
<dbReference type="Gene3D" id="3.40.50.150">
    <property type="entry name" value="Vaccinia Virus protein VP39"/>
    <property type="match status" value="1"/>
</dbReference>
<sequence length="1153" mass="128509">MDLSLLRGFAAGVRVELVGVVAARLAGVLLPGSVERVEFPEAVRRLEGVIARSGRDVVVDQVAYTWFNRLVALRFMDVNGYTGVGVVSPGGGAVAGQPEVLADAKAGHVDAGVVGEKVRDRVIGLLSGSVVSRDGQGEAFKLLLAAYCNHWAGPMPFMFERSGDFTELLVPDDLLSDRSIVARIVRTLTPEVCSDVEVIGWLYQFYIAARKDEVFAGFKKNKKATAKEIPAATQLFTPHWIVKYLVENSLGRLWLLNNPHSELASRMEYYIAPVEPETDFLKISGPEELKVLDPACGSGHMLTYAFDLLFLMYEEAGYAPSDIPGLILKQNLFGAEIDPRAGALAAFALVMKARAQQKSFLSPGKGTEPNICVLQPVRFSADELETLVTRGGDKSAETAFWQAFEDADTFGSLIRPNHDLIAPLTAIVESLGAAETLFGGDVLDRVRTVIRQSEYLSTRYHVVVANPPYMGNRNMNSKLSDFALSGYEESKADLFAMFIERGFDFVSPSGYCSMVTMQSWMFISSYTGLREKLLRERHIECMVHMGNMVMGIAFGTAATVWRASGAGSRAAQYDFIEAKDLEGSNPREFPVVGARHARIPAKAFSVLPGTPIAYWLEDSEFSLFKFARQLGSVAQPRKGMDTGRNEQFLRFWFEISYAKLRLERRDTARKWVPYNKGGALRRWYGNREYVINWENSGHEIKARLSLPAQKPTIRNEKDFFREGFTYSTVTSSSFSARWTPDNSIFDNGGCTVFSDVGLGAIGAFLNSSLAKRYFEFLAPTLNFQPGDISRLPIAEGLFEVPLESSRCVAIAKEDWDTYESSWDFGRNPLVMSGASGSLRQASEITRRTQLDRVSELAQLEQRNDAILGSLYVSDSSSAPAPRSRPVTLFANPEYRFGVSKDDSSYKRMQSAADAVDLVSYAVGCMFGRYSLDVPGLVLADQGDTLAQYLAKVPSPSFMPDEDNVLPVLSDGWFGDDIAERFRAFLKVSFGDEHFEENLRFIEDALGKDIRKYFVQDFYKDHVQRYKKRPIYWMFSSPKGSFNALIYMHRYRPDTVSVVLNDYLHEYQAKLRARRANLDQVTVSTLSTVKEQTAARKESEQIGKTLLELEEWEQSVLYPLATEQVAIDLDDGVKANYPKFGTALKKIVGLEANE</sequence>
<dbReference type="InterPro" id="IPR002052">
    <property type="entry name" value="DNA_methylase_N6_adenine_CS"/>
</dbReference>
<keyword evidence="2" id="KW-0489">Methyltransferase</keyword>
<dbReference type="EMBL" id="CP013747">
    <property type="protein sequence ID" value="ALV40632.1"/>
    <property type="molecule type" value="Genomic_DNA"/>
</dbReference>
<dbReference type="Pfam" id="PF07669">
    <property type="entry name" value="Eco57I"/>
    <property type="match status" value="1"/>
</dbReference>
<dbReference type="PROSITE" id="PS00092">
    <property type="entry name" value="N6_MTASE"/>
    <property type="match status" value="1"/>
</dbReference>
<dbReference type="STRING" id="121292.AU252_05155"/>
<dbReference type="GO" id="GO:0009007">
    <property type="term" value="F:site-specific DNA-methyltransferase (adenine-specific) activity"/>
    <property type="evidence" value="ECO:0007669"/>
    <property type="project" value="UniProtKB-EC"/>
</dbReference>
<evidence type="ECO:0000256" key="4">
    <source>
        <dbReference type="ARBA" id="ARBA00022691"/>
    </source>
</evidence>
<dbReference type="PANTHER" id="PTHR33841:SF1">
    <property type="entry name" value="DNA METHYLTRANSFERASE A"/>
    <property type="match status" value="1"/>
</dbReference>
<dbReference type="KEGG" id="psul:AU252_05155"/>
<protein>
    <recommendedName>
        <fullName evidence="1">site-specific DNA-methyltransferase (adenine-specific)</fullName>
        <ecNumber evidence="1">2.1.1.72</ecNumber>
    </recommendedName>
</protein>
<dbReference type="AlphaFoldDB" id="A0A0U3PEH7"/>
<dbReference type="InterPro" id="IPR029063">
    <property type="entry name" value="SAM-dependent_MTases_sf"/>
</dbReference>
<evidence type="ECO:0000256" key="5">
    <source>
        <dbReference type="ARBA" id="ARBA00047942"/>
    </source>
</evidence>
<reference evidence="7 8" key="1">
    <citation type="submission" date="2015-12" db="EMBL/GenBank/DDBJ databases">
        <authorList>
            <person name="Shamseldin A."/>
            <person name="Moawad H."/>
            <person name="Abd El-Rahim W.M."/>
            <person name="Sadowsky M.J."/>
        </authorList>
    </citation>
    <scope>NUCLEOTIDE SEQUENCE [LARGE SCALE GENOMIC DNA]</scope>
    <source>
        <strain evidence="7 8">Ar51</strain>
    </source>
</reference>
<dbReference type="PRINTS" id="PR00507">
    <property type="entry name" value="N12N6MTFRASE"/>
</dbReference>
<dbReference type="RefSeq" id="WP_058929802.1">
    <property type="nucleotide sequence ID" value="NZ_CP013747.1"/>
</dbReference>
<dbReference type="REBASE" id="136968">
    <property type="entry name" value="Asu51ORF5155P"/>
</dbReference>
<proteinExistence type="predicted"/>
<dbReference type="SUPFAM" id="SSF53335">
    <property type="entry name" value="S-adenosyl-L-methionine-dependent methyltransferases"/>
    <property type="match status" value="1"/>
</dbReference>
<dbReference type="GO" id="GO:0003676">
    <property type="term" value="F:nucleic acid binding"/>
    <property type="evidence" value="ECO:0007669"/>
    <property type="project" value="InterPro"/>
</dbReference>
<dbReference type="Proteomes" id="UP000065151">
    <property type="component" value="Chromosome"/>
</dbReference>
<name>A0A0U3PEH7_9MICC</name>
<evidence type="ECO:0000313" key="8">
    <source>
        <dbReference type="Proteomes" id="UP000065151"/>
    </source>
</evidence>
<dbReference type="EC" id="2.1.1.72" evidence="1"/>
<dbReference type="NCBIfam" id="NF033452">
    <property type="entry name" value="BREX_1_MTaseX"/>
    <property type="match status" value="1"/>
</dbReference>
<evidence type="ECO:0000256" key="2">
    <source>
        <dbReference type="ARBA" id="ARBA00022603"/>
    </source>
</evidence>